<comment type="caution">
    <text evidence="7">The sequence shown here is derived from an EMBL/GenBank/DDBJ whole genome shotgun (WGS) entry which is preliminary data.</text>
</comment>
<dbReference type="PANTHER" id="PTHR35936:SF17">
    <property type="entry name" value="ARGININE-BINDING EXTRACELLULAR PROTEIN ARTP"/>
    <property type="match status" value="1"/>
</dbReference>
<name>A0A6N6N4X4_9BACT</name>
<dbReference type="AlphaFoldDB" id="A0A6N6N4X4"/>
<evidence type="ECO:0000256" key="2">
    <source>
        <dbReference type="ARBA" id="ARBA00010333"/>
    </source>
</evidence>
<dbReference type="PANTHER" id="PTHR35936">
    <property type="entry name" value="MEMBRANE-BOUND LYTIC MUREIN TRANSGLYCOSYLASE F"/>
    <property type="match status" value="1"/>
</dbReference>
<dbReference type="InterPro" id="IPR018313">
    <property type="entry name" value="SBP_3_CS"/>
</dbReference>
<proteinExistence type="inferred from homology"/>
<dbReference type="Gene3D" id="3.40.190.10">
    <property type="entry name" value="Periplasmic binding protein-like II"/>
    <property type="match status" value="2"/>
</dbReference>
<comment type="similarity">
    <text evidence="2 4">Belongs to the bacterial solute-binding protein 3 family.</text>
</comment>
<dbReference type="PROSITE" id="PS01039">
    <property type="entry name" value="SBP_BACTERIAL_3"/>
    <property type="match status" value="1"/>
</dbReference>
<feature type="region of interest" description="Disordered" evidence="5">
    <location>
        <begin position="1"/>
        <end position="47"/>
    </location>
</feature>
<evidence type="ECO:0000259" key="6">
    <source>
        <dbReference type="SMART" id="SM00062"/>
    </source>
</evidence>
<feature type="domain" description="Solute-binding protein family 3/N-terminal" evidence="6">
    <location>
        <begin position="156"/>
        <end position="381"/>
    </location>
</feature>
<dbReference type="SMART" id="SM00062">
    <property type="entry name" value="PBPb"/>
    <property type="match status" value="1"/>
</dbReference>
<evidence type="ECO:0000256" key="4">
    <source>
        <dbReference type="RuleBase" id="RU003744"/>
    </source>
</evidence>
<dbReference type="InterPro" id="IPR001638">
    <property type="entry name" value="Solute-binding_3/MltF_N"/>
</dbReference>
<protein>
    <submittedName>
        <fullName evidence="7">Transporter substrate-binding domain-containing protein</fullName>
    </submittedName>
</protein>
<reference evidence="7 8" key="1">
    <citation type="journal article" date="2017" name="Int. J. Syst. Evol. Microbiol.">
        <title>Desulfovibrio senegalensis sp. nov., a mesophilic sulfate reducer isolated from marine sediment.</title>
        <authorList>
            <person name="Thioye A."/>
            <person name="Gam Z.B.A."/>
            <person name="Mbengue M."/>
            <person name="Cayol J.L."/>
            <person name="Joseph-Bartoli M."/>
            <person name="Toure-Kane C."/>
            <person name="Labat M."/>
        </authorList>
    </citation>
    <scope>NUCLEOTIDE SEQUENCE [LARGE SCALE GENOMIC DNA]</scope>
    <source>
        <strain evidence="7 8">DSM 101509</strain>
    </source>
</reference>
<dbReference type="SUPFAM" id="SSF53850">
    <property type="entry name" value="Periplasmic binding protein-like II"/>
    <property type="match status" value="1"/>
</dbReference>
<dbReference type="Proteomes" id="UP000438699">
    <property type="component" value="Unassembled WGS sequence"/>
</dbReference>
<evidence type="ECO:0000256" key="5">
    <source>
        <dbReference type="SAM" id="MobiDB-lite"/>
    </source>
</evidence>
<accession>A0A6N6N4X4</accession>
<dbReference type="EMBL" id="WAIE01000001">
    <property type="protein sequence ID" value="KAB1443232.1"/>
    <property type="molecule type" value="Genomic_DNA"/>
</dbReference>
<comment type="subcellular location">
    <subcellularLocation>
        <location evidence="1">Cell envelope</location>
    </subcellularLocation>
</comment>
<keyword evidence="8" id="KW-1185">Reference proteome</keyword>
<sequence length="383" mass="42915">MPASHHGGQARFRPEARERFLPSPIAGQPNGTGDRAAAPHPKAAKGQASRHAHGYCRTVWISCSPVQLRFQLELPACSDINTCNPLLPMIIHAPLHLVSTYDFISHALAYDRTLSISIHQTPQYQQYPGNHMRPASLVFIFIAVVLLFQPAFAQTTYRVGTEGGYPPFNYVKNGEPAGFDVELAKELCKAMQGECKIILVPWDDIITGLINKRYDFVVASMARTEERDKLIDFTTPYYRSRTNFIGNPAHLSSSSPEQLEGKILTTQNKTVQADYLIKHYGSVAKIVLFDTLAESFHALIRGEADAVLTDSLVGYEFLQTEPGQPFDYIGQPLNTNDPSSEACIAVREGDHELKNKLERALQTLRLNGIYERINRRYFPFSVY</sequence>
<evidence type="ECO:0000256" key="3">
    <source>
        <dbReference type="ARBA" id="ARBA00022729"/>
    </source>
</evidence>
<dbReference type="GO" id="GO:0030313">
    <property type="term" value="C:cell envelope"/>
    <property type="evidence" value="ECO:0007669"/>
    <property type="project" value="UniProtKB-SubCell"/>
</dbReference>
<evidence type="ECO:0000256" key="1">
    <source>
        <dbReference type="ARBA" id="ARBA00004196"/>
    </source>
</evidence>
<organism evidence="7 8">
    <name type="scientific">Pseudodesulfovibrio senegalensis</name>
    <dbReference type="NCBI Taxonomy" id="1721087"/>
    <lineage>
        <taxon>Bacteria</taxon>
        <taxon>Pseudomonadati</taxon>
        <taxon>Thermodesulfobacteriota</taxon>
        <taxon>Desulfovibrionia</taxon>
        <taxon>Desulfovibrionales</taxon>
        <taxon>Desulfovibrionaceae</taxon>
    </lineage>
</organism>
<dbReference type="Pfam" id="PF00497">
    <property type="entry name" value="SBP_bac_3"/>
    <property type="match status" value="1"/>
</dbReference>
<gene>
    <name evidence="7" type="ORF">F8A88_02910</name>
</gene>
<keyword evidence="3" id="KW-0732">Signal</keyword>
<evidence type="ECO:0000313" key="8">
    <source>
        <dbReference type="Proteomes" id="UP000438699"/>
    </source>
</evidence>
<evidence type="ECO:0000313" key="7">
    <source>
        <dbReference type="EMBL" id="KAB1443232.1"/>
    </source>
</evidence>